<feature type="compositionally biased region" description="Acidic residues" evidence="1">
    <location>
        <begin position="144"/>
        <end position="154"/>
    </location>
</feature>
<evidence type="ECO:0000313" key="3">
    <source>
        <dbReference type="Proteomes" id="UP000054270"/>
    </source>
</evidence>
<feature type="compositionally biased region" description="Basic and acidic residues" evidence="1">
    <location>
        <begin position="121"/>
        <end position="136"/>
    </location>
</feature>
<feature type="region of interest" description="Disordered" evidence="1">
    <location>
        <begin position="1539"/>
        <end position="1641"/>
    </location>
</feature>
<feature type="compositionally biased region" description="Acidic residues" evidence="1">
    <location>
        <begin position="216"/>
        <end position="235"/>
    </location>
</feature>
<feature type="region of interest" description="Disordered" evidence="1">
    <location>
        <begin position="1656"/>
        <end position="1693"/>
    </location>
</feature>
<proteinExistence type="predicted"/>
<name>A0A0D2LLR3_HYPSF</name>
<feature type="compositionally biased region" description="Low complexity" evidence="1">
    <location>
        <begin position="1656"/>
        <end position="1670"/>
    </location>
</feature>
<feature type="compositionally biased region" description="Basic residues" evidence="1">
    <location>
        <begin position="2068"/>
        <end position="2077"/>
    </location>
</feature>
<feature type="compositionally biased region" description="Low complexity" evidence="1">
    <location>
        <begin position="1"/>
        <end position="11"/>
    </location>
</feature>
<gene>
    <name evidence="2" type="ORF">HYPSUDRAFT_197058</name>
</gene>
<feature type="compositionally biased region" description="Acidic residues" evidence="1">
    <location>
        <begin position="270"/>
        <end position="304"/>
    </location>
</feature>
<feature type="region of interest" description="Disordered" evidence="1">
    <location>
        <begin position="915"/>
        <end position="939"/>
    </location>
</feature>
<feature type="compositionally biased region" description="Basic and acidic residues" evidence="1">
    <location>
        <begin position="2078"/>
        <end position="2087"/>
    </location>
</feature>
<feature type="compositionally biased region" description="Pro residues" evidence="1">
    <location>
        <begin position="2129"/>
        <end position="2138"/>
    </location>
</feature>
<reference evidence="3" key="1">
    <citation type="submission" date="2014-04" db="EMBL/GenBank/DDBJ databases">
        <title>Evolutionary Origins and Diversification of the Mycorrhizal Mutualists.</title>
        <authorList>
            <consortium name="DOE Joint Genome Institute"/>
            <consortium name="Mycorrhizal Genomics Consortium"/>
            <person name="Kohler A."/>
            <person name="Kuo A."/>
            <person name="Nagy L.G."/>
            <person name="Floudas D."/>
            <person name="Copeland A."/>
            <person name="Barry K.W."/>
            <person name="Cichocki N."/>
            <person name="Veneault-Fourrey C."/>
            <person name="LaButti K."/>
            <person name="Lindquist E.A."/>
            <person name="Lipzen A."/>
            <person name="Lundell T."/>
            <person name="Morin E."/>
            <person name="Murat C."/>
            <person name="Riley R."/>
            <person name="Ohm R."/>
            <person name="Sun H."/>
            <person name="Tunlid A."/>
            <person name="Henrissat B."/>
            <person name="Grigoriev I.V."/>
            <person name="Hibbett D.S."/>
            <person name="Martin F."/>
        </authorList>
    </citation>
    <scope>NUCLEOTIDE SEQUENCE [LARGE SCALE GENOMIC DNA]</scope>
    <source>
        <strain evidence="3">FD-334 SS-4</strain>
    </source>
</reference>
<feature type="compositionally biased region" description="Low complexity" evidence="1">
    <location>
        <begin position="1978"/>
        <end position="1997"/>
    </location>
</feature>
<feature type="compositionally biased region" description="Basic and acidic residues" evidence="1">
    <location>
        <begin position="2031"/>
        <end position="2054"/>
    </location>
</feature>
<feature type="region of interest" description="Disordered" evidence="1">
    <location>
        <begin position="1"/>
        <end position="41"/>
    </location>
</feature>
<sequence>MSTPFHFTPRAPAAPHPTPDSASGYSLLNPRALRPPIHNPYDKFTQPEFDAWIGGITGALRSALGQDDEMPFLPTQNGGTTRQVINERSRYTSIGDDESADDLVNDSFAEVKARRAIGKGKARDPREGPGLRKEHSIQPIEVVSSDEEEEEEVELSIAPFNDEESEVEEEEDDENEEESVTEEYAWEMGQSSSQYIPPLEKKKTVQVQHEQLHEVDEVDYEEYGDEEYEEEEEGSDQLRESITQVIEVLSDDEEAVQLKPLEPQGMGLSYEDDGGHEEGQEEEDQEEQEDQEEYDEYSEEEQDGEIMVPPASQYYKSISVISYPQDEHAADEEEHDEIDDEIQEIQPTSSHGQLAQLSDESGNHNGIPDHWRDPQTYVEDFYARDDVRPSGDIRDASRLATEDIIDFEDGDNDHIEEIDNEIQPLSQDTSFPAGLAVSSPKLQEHIEIPDRWSGPNKYAQDYYSGGQIVLPSDGRADPSHLGPGDSEYSILDAEEEELAEEIEDEIQPLEADTSFPPQEPMDEDLPVIVDPWLGAHTYAQDFYYDGDIRTLPGGRIDPFFLHGTADLDDGIDSFLTPGALSPNPSDERTSIGDDEGNGIEGPPEHYVAVPSKRGQPMPSNAEFISVDDSDDDLVQAAKTSEALPHFDDTIYHSIYNFDEKEGTSGTVRGDEVVDEEGQENPPPATGAGTHVSIRSTSFEEAFDRPMASINMDLIDNVDEGALINRHVDVSDGGDNEQIQISDTSTPVPINIHHGSPEVVRPAEVGIDSSPEIVAQNREQEGASLLEDISTKTLQADNIASYNGRDTLVNLAEGFLPSGEPATTVDEAVVDVTLTEQRTEHLTVDDAKSHKHELETANPPVAEVVGELDIGGERGVTIDNVVSITEGSLTSTPATRQVGDIHGIVVQPEENAGDAVNRLHQLPPPSDKAHSQPEGQEEISSPKTIYQVEYEEVLDEDIPLNAQASSISPGHGDAEPIIQYSVIEASKEVFVDVTAHEESDLQDIEVISVASAFRAGDNVECGEGVYSVEVVAPDERLSEPYERAMSLSVVSVGPEGDGVTPSVEHDPSPSMPQRIPPPGIPCRSTLDQHEEEPTNIGVFQQELSVTPDSFLMKDGTDEGTSDARPTPLDAALDTDTAATGVFPEATRPQSLIMPSTQIGDLFSSHVDADTSSAILSKKNDDDAIVGSNPPEVETICPTSRALPEALVTGTSNDDDFEASFGQQHTDLRHTKDDLAIVAEDLHKVESCIQAPDVPAAHLAQESTLTVEEHGVTAVTLPFPEEPESPTDKHVNVEDRYRQVAVSAPASNILSHLPTAPTFINDAYPYNLSAPNILSRLFGIPKRYGLQQGNSPGSPHSPLRTHPSVASSSALQAHTPTVSTSALQAQPSSTPTPTPTLQAYFQSPSHAPQTQPSIAPIVTPQTQRIGAKDRDDNSAETTSVVGDWDELDEFQYPPEQSIFAEFKNDMPALPISQPPKAEDEISAVEVNTAITNPPINQTSASDNETPNILAAAGLTIVDNPVPASISSGLKNTVDDAALHIPRKADESHESKVEMGPNKTAGSSKKSAKRKRETSPGPHIGIKPAAGQKNKGRRSSKADRKGKAQEVVAEVPEPTSEGTIHVRPRPKDSPTQSSAIETSGKPADVFSALPTYRILQTASRASSSASDPSDKPAGVLQSPTTNKPNKHPFQPPPLTSLFHAHGRGRKQQSMSNIPPKLAKQIQAQKVPSVYASTPSKKSELSTSATLPAPAQPPALFQIASEISPLVIPAPEVQPIASASSVAPSETSPTVVSHFASSPAPVTPVVTSPTAFTQLSIPTPVVSAAPTPPLVQTTAVSRTSPTVHTPSHHSKPARTASMTSSPVTRSHCRYHRISLPKEENGPRIWFLVPGCSLNDKELIDEEEIVDHGDATVEDSHRMIKDIESLNFHPDLIGILRQLVGLDILREQEVFYLPQPGEEVPRRNSLKKSTSEKTAMVRVTADSSSYAGSPEYSGGYPGSPGSFRAVTSVTGSRSPSISGLRSFLDSEKGSSFAPSDTEHSGDEEPDTKRSRPSPPEETKVMGPPPSVQSKGKEKAKRSRKAKPKADGESKEARKPRKSTSKRGVKRSRTSEIYNATEEGEPSSKKLKAHATEPGPSPEKPTPS</sequence>
<feature type="region of interest" description="Disordered" evidence="1">
    <location>
        <begin position="1343"/>
        <end position="1434"/>
    </location>
</feature>
<dbReference type="OrthoDB" id="2804229at2759"/>
<evidence type="ECO:0000256" key="1">
    <source>
        <dbReference type="SAM" id="MobiDB-lite"/>
    </source>
</evidence>
<feature type="region of interest" description="Disordered" evidence="1">
    <location>
        <begin position="1953"/>
        <end position="2138"/>
    </location>
</feature>
<protein>
    <submittedName>
        <fullName evidence="2">Uncharacterized protein</fullName>
    </submittedName>
</protein>
<keyword evidence="3" id="KW-1185">Reference proteome</keyword>
<feature type="compositionally biased region" description="Basic and acidic residues" evidence="1">
    <location>
        <begin position="1539"/>
        <end position="1550"/>
    </location>
</feature>
<feature type="region of interest" description="Disordered" evidence="1">
    <location>
        <begin position="576"/>
        <end position="602"/>
    </location>
</feature>
<dbReference type="EMBL" id="KN817520">
    <property type="protein sequence ID" value="KJA28922.1"/>
    <property type="molecule type" value="Genomic_DNA"/>
</dbReference>
<feature type="compositionally biased region" description="Acidic residues" evidence="1">
    <location>
        <begin position="329"/>
        <end position="343"/>
    </location>
</feature>
<feature type="region of interest" description="Disordered" evidence="1">
    <location>
        <begin position="115"/>
        <end position="374"/>
    </location>
</feature>
<organism evidence="2 3">
    <name type="scientific">Hypholoma sublateritium (strain FD-334 SS-4)</name>
    <dbReference type="NCBI Taxonomy" id="945553"/>
    <lineage>
        <taxon>Eukaryota</taxon>
        <taxon>Fungi</taxon>
        <taxon>Dikarya</taxon>
        <taxon>Basidiomycota</taxon>
        <taxon>Agaricomycotina</taxon>
        <taxon>Agaricomycetes</taxon>
        <taxon>Agaricomycetidae</taxon>
        <taxon>Agaricales</taxon>
        <taxon>Agaricineae</taxon>
        <taxon>Strophariaceae</taxon>
        <taxon>Hypholoma</taxon>
    </lineage>
</organism>
<feature type="compositionally biased region" description="Polar residues" evidence="1">
    <location>
        <begin position="1362"/>
        <end position="1384"/>
    </location>
</feature>
<evidence type="ECO:0000313" key="2">
    <source>
        <dbReference type="EMBL" id="KJA28922.1"/>
    </source>
</evidence>
<feature type="compositionally biased region" description="Polar residues" evidence="1">
    <location>
        <begin position="1395"/>
        <end position="1422"/>
    </location>
</feature>
<dbReference type="Proteomes" id="UP000054270">
    <property type="component" value="Unassembled WGS sequence"/>
</dbReference>
<feature type="compositionally biased region" description="Polar residues" evidence="1">
    <location>
        <begin position="347"/>
        <end position="364"/>
    </location>
</feature>
<feature type="compositionally biased region" description="Polar residues" evidence="1">
    <location>
        <begin position="2000"/>
        <end position="2014"/>
    </location>
</feature>
<feature type="compositionally biased region" description="Basic residues" evidence="1">
    <location>
        <begin position="2088"/>
        <end position="2102"/>
    </location>
</feature>
<feature type="region of interest" description="Disordered" evidence="1">
    <location>
        <begin position="1830"/>
        <end position="1859"/>
    </location>
</feature>
<accession>A0A0D2LLR3</accession>
<dbReference type="OMA" id="ENGPRIW"/>
<feature type="region of interest" description="Disordered" evidence="1">
    <location>
        <begin position="1053"/>
        <end position="1076"/>
    </location>
</feature>
<feature type="compositionally biased region" description="Polar residues" evidence="1">
    <location>
        <begin position="1830"/>
        <end position="1841"/>
    </location>
</feature>
<feature type="compositionally biased region" description="Acidic residues" evidence="1">
    <location>
        <begin position="161"/>
        <end position="185"/>
    </location>
</feature>